<protein>
    <recommendedName>
        <fullName evidence="4">DUF659 domain-containing protein</fullName>
    </recommendedName>
</protein>
<proteinExistence type="predicted"/>
<name>A0A8J5NC80_HOMAM</name>
<sequence>MIHVTCVAHGLHRVAELVRSKYPDVNQLIANVKKIFLKAPSRTARFSEIAPSTPLPPSPVVTRWGSWIDAATYYGKNFDVIEAVIATFDPEEAQSIQESKILLETEGIKESLLFIATNFACISSTITRLEERGLLLSSAISLVNGVLDELKSLQSHAYYGKLSNVLYKNKGFEKLKKASQIMSGDAIIDETVQPLTMSDLLCMKHAPIVSCDVERVFSEYKAMLTDNRRGFNFENLRHHVIIKCNHNLTSGKQTDSSLYLTPCRTSVNKLTPPPTSHLAGPLRVNKLLLLYLTPWDLSGKQTGSSLYLTPCRTSPDLSVNKLTPPSTSNLEDLSGKQTDSSLYLTPLGPLGKQTDSSLYLTPFRTSQDLSGKQTDSSLYLSRTSYMTSGSLSVSLFILASENLYHASPYTTIHNTHVNQQHHPHHPFQPTTPSTPPMSTYTTIHTTHVNQQHHPHHPCQPTLPPHHPCQPTPPSTPPMSTYTIYTTHVNLHYHLHHPCQPTTPSTPPMSTYTTIHHPCQPTPPSTPPMSANNTIHTTCQPTPPSTPPMSTHTHHLHQRTTYTTIYTHPCPTHTTIHTTHVNLHHHPHHPCQPTTPSTQSMAT</sequence>
<evidence type="ECO:0000256" key="1">
    <source>
        <dbReference type="SAM" id="MobiDB-lite"/>
    </source>
</evidence>
<dbReference type="EMBL" id="JAHLQT010002959">
    <property type="protein sequence ID" value="KAG7176739.1"/>
    <property type="molecule type" value="Genomic_DNA"/>
</dbReference>
<feature type="compositionally biased region" description="Low complexity" evidence="1">
    <location>
        <begin position="590"/>
        <end position="602"/>
    </location>
</feature>
<evidence type="ECO:0000313" key="3">
    <source>
        <dbReference type="Proteomes" id="UP000747542"/>
    </source>
</evidence>
<comment type="caution">
    <text evidence="2">The sequence shown here is derived from an EMBL/GenBank/DDBJ whole genome shotgun (WGS) entry which is preliminary data.</text>
</comment>
<evidence type="ECO:0000313" key="2">
    <source>
        <dbReference type="EMBL" id="KAG7176739.1"/>
    </source>
</evidence>
<reference evidence="2" key="1">
    <citation type="journal article" date="2021" name="Sci. Adv.">
        <title>The American lobster genome reveals insights on longevity, neural, and immune adaptations.</title>
        <authorList>
            <person name="Polinski J.M."/>
            <person name="Zimin A.V."/>
            <person name="Clark K.F."/>
            <person name="Kohn A.B."/>
            <person name="Sadowski N."/>
            <person name="Timp W."/>
            <person name="Ptitsyn A."/>
            <person name="Khanna P."/>
            <person name="Romanova D.Y."/>
            <person name="Williams P."/>
            <person name="Greenwood S.J."/>
            <person name="Moroz L.L."/>
            <person name="Walt D.R."/>
            <person name="Bodnar A.G."/>
        </authorList>
    </citation>
    <scope>NUCLEOTIDE SEQUENCE</scope>
    <source>
        <strain evidence="2">GMGI-L3</strain>
    </source>
</reference>
<dbReference type="InterPro" id="IPR012337">
    <property type="entry name" value="RNaseH-like_sf"/>
</dbReference>
<dbReference type="SUPFAM" id="SSF53098">
    <property type="entry name" value="Ribonuclease H-like"/>
    <property type="match status" value="1"/>
</dbReference>
<gene>
    <name evidence="2" type="ORF">Hamer_G027906</name>
</gene>
<keyword evidence="3" id="KW-1185">Reference proteome</keyword>
<feature type="region of interest" description="Disordered" evidence="1">
    <location>
        <begin position="582"/>
        <end position="602"/>
    </location>
</feature>
<dbReference type="Proteomes" id="UP000747542">
    <property type="component" value="Unassembled WGS sequence"/>
</dbReference>
<accession>A0A8J5NC80</accession>
<evidence type="ECO:0008006" key="4">
    <source>
        <dbReference type="Google" id="ProtNLM"/>
    </source>
</evidence>
<dbReference type="AlphaFoldDB" id="A0A8J5NC80"/>
<organism evidence="2 3">
    <name type="scientific">Homarus americanus</name>
    <name type="common">American lobster</name>
    <dbReference type="NCBI Taxonomy" id="6706"/>
    <lineage>
        <taxon>Eukaryota</taxon>
        <taxon>Metazoa</taxon>
        <taxon>Ecdysozoa</taxon>
        <taxon>Arthropoda</taxon>
        <taxon>Crustacea</taxon>
        <taxon>Multicrustacea</taxon>
        <taxon>Malacostraca</taxon>
        <taxon>Eumalacostraca</taxon>
        <taxon>Eucarida</taxon>
        <taxon>Decapoda</taxon>
        <taxon>Pleocyemata</taxon>
        <taxon>Astacidea</taxon>
        <taxon>Nephropoidea</taxon>
        <taxon>Nephropidae</taxon>
        <taxon>Homarus</taxon>
    </lineage>
</organism>